<evidence type="ECO:0008006" key="4">
    <source>
        <dbReference type="Google" id="ProtNLM"/>
    </source>
</evidence>
<dbReference type="EMBL" id="LUGH01001099">
    <property type="protein sequence ID" value="OBZ81675.1"/>
    <property type="molecule type" value="Genomic_DNA"/>
</dbReference>
<evidence type="ECO:0000313" key="2">
    <source>
        <dbReference type="EMBL" id="OBZ81675.1"/>
    </source>
</evidence>
<dbReference type="PANTHER" id="PTHR46910">
    <property type="entry name" value="TRANSCRIPTION FACTOR PDR1"/>
    <property type="match status" value="1"/>
</dbReference>
<dbReference type="STRING" id="101091.A0A1C7MXP9"/>
<dbReference type="InParanoid" id="A0A1C7MXP9"/>
<gene>
    <name evidence="2" type="ORF">A0J61_10276</name>
</gene>
<dbReference type="PANTHER" id="PTHR46910:SF1">
    <property type="entry name" value="MISCELLANEOUS ZN(II)2CYS6 TRANSCRIPTION FACTOR (EUROFUNG)-RELATED"/>
    <property type="match status" value="1"/>
</dbReference>
<reference evidence="2 3" key="1">
    <citation type="submission" date="2016-03" db="EMBL/GenBank/DDBJ databases">
        <title>Choanephora cucurbitarum.</title>
        <authorList>
            <person name="Min B."/>
            <person name="Park H."/>
            <person name="Park J.-H."/>
            <person name="Shin H.-D."/>
            <person name="Choi I.-G."/>
        </authorList>
    </citation>
    <scope>NUCLEOTIDE SEQUENCE [LARGE SCALE GENOMIC DNA]</scope>
    <source>
        <strain evidence="2 3">KUS-F28377</strain>
    </source>
</reference>
<organism evidence="2 3">
    <name type="scientific">Choanephora cucurbitarum</name>
    <dbReference type="NCBI Taxonomy" id="101091"/>
    <lineage>
        <taxon>Eukaryota</taxon>
        <taxon>Fungi</taxon>
        <taxon>Fungi incertae sedis</taxon>
        <taxon>Mucoromycota</taxon>
        <taxon>Mucoromycotina</taxon>
        <taxon>Mucoromycetes</taxon>
        <taxon>Mucorales</taxon>
        <taxon>Mucorineae</taxon>
        <taxon>Choanephoraceae</taxon>
        <taxon>Choanephoroideae</taxon>
        <taxon>Choanephora</taxon>
    </lineage>
</organism>
<keyword evidence="1" id="KW-0539">Nucleus</keyword>
<evidence type="ECO:0000256" key="1">
    <source>
        <dbReference type="ARBA" id="ARBA00023242"/>
    </source>
</evidence>
<protein>
    <recommendedName>
        <fullName evidence="4">Transcription factor domain-containing protein</fullName>
    </recommendedName>
</protein>
<accession>A0A1C7MXP9</accession>
<dbReference type="CDD" id="cd12148">
    <property type="entry name" value="fungal_TF_MHR"/>
    <property type="match status" value="1"/>
</dbReference>
<keyword evidence="3" id="KW-1185">Reference proteome</keyword>
<proteinExistence type="predicted"/>
<name>A0A1C7MXP9_9FUNG</name>
<dbReference type="AlphaFoldDB" id="A0A1C7MXP9"/>
<evidence type="ECO:0000313" key="3">
    <source>
        <dbReference type="Proteomes" id="UP000093000"/>
    </source>
</evidence>
<dbReference type="InterPro" id="IPR050987">
    <property type="entry name" value="AtrR-like"/>
</dbReference>
<dbReference type="OrthoDB" id="9970124at2759"/>
<comment type="caution">
    <text evidence="2">The sequence shown here is derived from an EMBL/GenBank/DDBJ whole genome shotgun (WGS) entry which is preliminary data.</text>
</comment>
<dbReference type="GO" id="GO:0003700">
    <property type="term" value="F:DNA-binding transcription factor activity"/>
    <property type="evidence" value="ECO:0007669"/>
    <property type="project" value="InterPro"/>
</dbReference>
<dbReference type="Proteomes" id="UP000093000">
    <property type="component" value="Unassembled WGS sequence"/>
</dbReference>
<sequence length="670" mass="77820">MANKSNAKRKSTNNKSKQEYTPFYDDIQSLQITFYEIESWIEKTTPLLNRMTEELDRASTHFVKRRRETPEQQTIQLERHLLELQQKNPVLLSNASTTALVDNSQKEGSMQWLLSFQPGNLLRLDTNITSVEQLIEAVQKIRLLQSEESINVQPIETTATEEDKILELLCSSPSPSFDLPHDASSIEYYRYAMTRRPEISLENYNHCRMNLNGLTENISPAAFNYIGHVFWDCLHPKTSFDWSSFRDRSGDNQRNQACTDACLAVMFLHVMRHDKYICENSQEIAGFYYDRARDRLMEFYDEPADLLTIEILLNLSMFCTICKRYTQTRIYTGLCLHKIMEMGFHRSANLPKDDLSLRRTYLKILLTLLYNDCSYSVHAEESITIDDSQIDVNFYEIIELNQKLYDPAQMGLHDYNKAIVKDTYFVYNIELFRHFTKSRLLVVRGASVKQLLHQEKMLSEWHERLPDSFKIDHHDHTQFKELRTDKEKNITTTTDANALQIQAALLLKIQYETHWIFLHKAILSSIRRSKSLGSESPSFSGQERRSSMICTASADKVVEVCEVLTKCFGWCVFQQTVNCLYHASTVYCGLALVKDDFEQREKAKVMIHRIMRILESGSLIYEGFPDDMAYCLCEFLKRQGIHDGLECSCKTDIINSATVDSSMTEMTTLQ</sequence>